<feature type="region of interest" description="Disordered" evidence="1">
    <location>
        <begin position="1"/>
        <end position="27"/>
    </location>
</feature>
<feature type="compositionally biased region" description="Low complexity" evidence="1">
    <location>
        <begin position="1"/>
        <end position="13"/>
    </location>
</feature>
<dbReference type="Proteomes" id="UP001501736">
    <property type="component" value="Unassembled WGS sequence"/>
</dbReference>
<name>A0ABP6RCB9_9MICC</name>
<evidence type="ECO:0000256" key="2">
    <source>
        <dbReference type="SAM" id="Phobius"/>
    </source>
</evidence>
<feature type="transmembrane region" description="Helical" evidence="2">
    <location>
        <begin position="126"/>
        <end position="144"/>
    </location>
</feature>
<accession>A0ABP6RCB9</accession>
<organism evidence="3 4">
    <name type="scientific">Nesterenkonia halobia</name>
    <dbReference type="NCBI Taxonomy" id="37922"/>
    <lineage>
        <taxon>Bacteria</taxon>
        <taxon>Bacillati</taxon>
        <taxon>Actinomycetota</taxon>
        <taxon>Actinomycetes</taxon>
        <taxon>Micrococcales</taxon>
        <taxon>Micrococcaceae</taxon>
        <taxon>Nesterenkonia</taxon>
    </lineage>
</organism>
<comment type="caution">
    <text evidence="3">The sequence shown here is derived from an EMBL/GenBank/DDBJ whole genome shotgun (WGS) entry which is preliminary data.</text>
</comment>
<evidence type="ECO:0000256" key="1">
    <source>
        <dbReference type="SAM" id="MobiDB-lite"/>
    </source>
</evidence>
<protein>
    <submittedName>
        <fullName evidence="3">Uncharacterized protein</fullName>
    </submittedName>
</protein>
<keyword evidence="2" id="KW-0812">Transmembrane</keyword>
<sequence length="193" mass="20184">MTQPPEGEPQQGPRFGTDPYDPSAVGGPMAEPRKFSRLKQLTLLSLAIFVVQGIIGLIPAMSGSMRDQVAEQLEAQGATSGLSEEELQSMIDMGIAGGLAFAIGSLVVGIVVYVIVYFGLVKRKNWARIVGIIFAIIGALFSLINGVGGLGAGSTATMISSLLLLVGAVVAIFWLVTAFNGQVKAYLTQNVQG</sequence>
<feature type="transmembrane region" description="Helical" evidence="2">
    <location>
        <begin position="41"/>
        <end position="61"/>
    </location>
</feature>
<proteinExistence type="predicted"/>
<reference evidence="4" key="1">
    <citation type="journal article" date="2019" name="Int. J. Syst. Evol. Microbiol.">
        <title>The Global Catalogue of Microorganisms (GCM) 10K type strain sequencing project: providing services to taxonomists for standard genome sequencing and annotation.</title>
        <authorList>
            <consortium name="The Broad Institute Genomics Platform"/>
            <consortium name="The Broad Institute Genome Sequencing Center for Infectious Disease"/>
            <person name="Wu L."/>
            <person name="Ma J."/>
        </authorList>
    </citation>
    <scope>NUCLEOTIDE SEQUENCE [LARGE SCALE GENOMIC DNA]</scope>
    <source>
        <strain evidence="4">JCM 11483</strain>
    </source>
</reference>
<keyword evidence="2" id="KW-0472">Membrane</keyword>
<gene>
    <name evidence="3" type="ORF">GCM10020260_15470</name>
</gene>
<evidence type="ECO:0000313" key="4">
    <source>
        <dbReference type="Proteomes" id="UP001501736"/>
    </source>
</evidence>
<dbReference type="RefSeq" id="WP_344719938.1">
    <property type="nucleotide sequence ID" value="NZ_BAAAYG010000005.1"/>
</dbReference>
<evidence type="ECO:0000313" key="3">
    <source>
        <dbReference type="EMBL" id="GAA3284610.1"/>
    </source>
</evidence>
<feature type="transmembrane region" description="Helical" evidence="2">
    <location>
        <begin position="156"/>
        <end position="176"/>
    </location>
</feature>
<keyword evidence="4" id="KW-1185">Reference proteome</keyword>
<dbReference type="EMBL" id="BAAAYG010000005">
    <property type="protein sequence ID" value="GAA3284610.1"/>
    <property type="molecule type" value="Genomic_DNA"/>
</dbReference>
<keyword evidence="2" id="KW-1133">Transmembrane helix</keyword>
<feature type="transmembrane region" description="Helical" evidence="2">
    <location>
        <begin position="95"/>
        <end position="119"/>
    </location>
</feature>